<dbReference type="GO" id="GO:0005794">
    <property type="term" value="C:Golgi apparatus"/>
    <property type="evidence" value="ECO:0007669"/>
    <property type="project" value="UniProtKB-ARBA"/>
</dbReference>
<dbReference type="InterPro" id="IPR000760">
    <property type="entry name" value="Inositol_monophosphatase-like"/>
</dbReference>
<evidence type="ECO:0000313" key="19">
    <source>
        <dbReference type="Proteomes" id="UP000054359"/>
    </source>
</evidence>
<keyword evidence="11 17" id="KW-1133">Transmembrane helix</keyword>
<dbReference type="AlphaFoldDB" id="A0A087UY50"/>
<feature type="binding site" evidence="16">
    <location>
        <position position="155"/>
    </location>
    <ligand>
        <name>Mg(2+)</name>
        <dbReference type="ChEBI" id="CHEBI:18420"/>
        <label>1</label>
        <note>catalytic</note>
    </ligand>
</feature>
<feature type="binding site" evidence="16">
    <location>
        <position position="153"/>
    </location>
    <ligand>
        <name>Mg(2+)</name>
        <dbReference type="ChEBI" id="CHEBI:18420"/>
        <label>1</label>
        <note>catalytic</note>
    </ligand>
</feature>
<dbReference type="GO" id="GO:0046872">
    <property type="term" value="F:metal ion binding"/>
    <property type="evidence" value="ECO:0007669"/>
    <property type="project" value="UniProtKB-KW"/>
</dbReference>
<evidence type="ECO:0000256" key="11">
    <source>
        <dbReference type="ARBA" id="ARBA00022989"/>
    </source>
</evidence>
<reference evidence="18 19" key="1">
    <citation type="submission" date="2013-11" db="EMBL/GenBank/DDBJ databases">
        <title>Genome sequencing of Stegodyphus mimosarum.</title>
        <authorList>
            <person name="Bechsgaard J."/>
        </authorList>
    </citation>
    <scope>NUCLEOTIDE SEQUENCE [LARGE SCALE GENOMIC DNA]</scope>
</reference>
<organism evidence="18 19">
    <name type="scientific">Stegodyphus mimosarum</name>
    <name type="common">African social velvet spider</name>
    <dbReference type="NCBI Taxonomy" id="407821"/>
    <lineage>
        <taxon>Eukaryota</taxon>
        <taxon>Metazoa</taxon>
        <taxon>Ecdysozoa</taxon>
        <taxon>Arthropoda</taxon>
        <taxon>Chelicerata</taxon>
        <taxon>Arachnida</taxon>
        <taxon>Araneae</taxon>
        <taxon>Araneomorphae</taxon>
        <taxon>Entelegynae</taxon>
        <taxon>Eresoidea</taxon>
        <taxon>Eresidae</taxon>
        <taxon>Stegodyphus</taxon>
    </lineage>
</organism>
<dbReference type="EC" id="3.1.3.25" evidence="6"/>
<feature type="non-terminal residue" evidence="18">
    <location>
        <position position="329"/>
    </location>
</feature>
<gene>
    <name evidence="18" type="ORF">X975_10347</name>
</gene>
<keyword evidence="9" id="KW-0378">Hydrolase</keyword>
<dbReference type="STRING" id="407821.A0A087UY50"/>
<comment type="similarity">
    <text evidence="5">Belongs to the inositol monophosphatase superfamily.</text>
</comment>
<dbReference type="GO" id="GO:0046854">
    <property type="term" value="P:phosphatidylinositol phosphate biosynthetic process"/>
    <property type="evidence" value="ECO:0007669"/>
    <property type="project" value="InterPro"/>
</dbReference>
<dbReference type="GO" id="GO:0008254">
    <property type="term" value="F:3'-nucleotidase activity"/>
    <property type="evidence" value="ECO:0007669"/>
    <property type="project" value="TreeGrafter"/>
</dbReference>
<evidence type="ECO:0000256" key="9">
    <source>
        <dbReference type="ARBA" id="ARBA00022801"/>
    </source>
</evidence>
<evidence type="ECO:0000256" key="6">
    <source>
        <dbReference type="ARBA" id="ARBA00013106"/>
    </source>
</evidence>
<feature type="binding site" evidence="16">
    <location>
        <position position="273"/>
    </location>
    <ligand>
        <name>Mg(2+)</name>
        <dbReference type="ChEBI" id="CHEBI:18420"/>
        <label>1</label>
        <note>catalytic</note>
    </ligand>
</feature>
<evidence type="ECO:0000256" key="8">
    <source>
        <dbReference type="ARBA" id="ARBA00022723"/>
    </source>
</evidence>
<name>A0A087UY50_STEMI</name>
<proteinExistence type="inferred from homology"/>
<dbReference type="Gene3D" id="3.30.540.10">
    <property type="entry name" value="Fructose-1,6-Bisphosphatase, subunit A, domain 1"/>
    <property type="match status" value="1"/>
</dbReference>
<evidence type="ECO:0000256" key="1">
    <source>
        <dbReference type="ARBA" id="ARBA00001033"/>
    </source>
</evidence>
<keyword evidence="7 17" id="KW-0812">Transmembrane</keyword>
<dbReference type="OMA" id="VKQVAWQ"/>
<dbReference type="OrthoDB" id="74460at2759"/>
<protein>
    <recommendedName>
        <fullName evidence="15">Putative inositol monophosphatase 3</fullName>
        <ecNumber evidence="6">3.1.3.25</ecNumber>
    </recommendedName>
    <alternativeName>
        <fullName evidence="14">Inositol-1(or 4)-monophosphatase 3</fullName>
    </alternativeName>
    <alternativeName>
        <fullName evidence="13">Myo-inositol monophosphatase A3</fullName>
    </alternativeName>
</protein>
<evidence type="ECO:0000256" key="14">
    <source>
        <dbReference type="ARBA" id="ARBA00042949"/>
    </source>
</evidence>
<evidence type="ECO:0000256" key="7">
    <source>
        <dbReference type="ARBA" id="ARBA00022692"/>
    </source>
</evidence>
<evidence type="ECO:0000256" key="10">
    <source>
        <dbReference type="ARBA" id="ARBA00022842"/>
    </source>
</evidence>
<comment type="catalytic activity">
    <reaction evidence="1">
        <text>a myo-inositol phosphate + H2O = myo-inositol + phosphate</text>
        <dbReference type="Rhea" id="RHEA:24056"/>
        <dbReference type="ChEBI" id="CHEBI:15377"/>
        <dbReference type="ChEBI" id="CHEBI:17268"/>
        <dbReference type="ChEBI" id="CHEBI:43474"/>
        <dbReference type="ChEBI" id="CHEBI:84139"/>
        <dbReference type="EC" id="3.1.3.25"/>
    </reaction>
</comment>
<feature type="transmembrane region" description="Helical" evidence="17">
    <location>
        <begin position="6"/>
        <end position="28"/>
    </location>
</feature>
<keyword evidence="12 17" id="KW-0472">Membrane</keyword>
<keyword evidence="8 16" id="KW-0479">Metal-binding</keyword>
<dbReference type="Gene3D" id="3.40.190.80">
    <property type="match status" value="1"/>
</dbReference>
<evidence type="ECO:0000256" key="3">
    <source>
        <dbReference type="ARBA" id="ARBA00004167"/>
    </source>
</evidence>
<comment type="pathway">
    <text evidence="4">Polyol metabolism; myo-inositol biosynthesis; myo-inositol from D-glucose 6-phosphate: step 2/2.</text>
</comment>
<evidence type="ECO:0000256" key="17">
    <source>
        <dbReference type="SAM" id="Phobius"/>
    </source>
</evidence>
<evidence type="ECO:0000313" key="18">
    <source>
        <dbReference type="EMBL" id="KFM82289.1"/>
    </source>
</evidence>
<feature type="binding site" evidence="16">
    <location>
        <position position="113"/>
    </location>
    <ligand>
        <name>Mg(2+)</name>
        <dbReference type="ChEBI" id="CHEBI:18420"/>
        <label>1</label>
        <note>catalytic</note>
    </ligand>
</feature>
<dbReference type="SUPFAM" id="SSF56655">
    <property type="entry name" value="Carbohydrate phosphatase"/>
    <property type="match status" value="1"/>
</dbReference>
<dbReference type="GO" id="GO:0052834">
    <property type="term" value="F:inositol monophosphate phosphatase activity"/>
    <property type="evidence" value="ECO:0007669"/>
    <property type="project" value="UniProtKB-EC"/>
</dbReference>
<dbReference type="PANTHER" id="PTHR43028:SF4">
    <property type="entry name" value="INOSITOL MONOPHOSPHATASE 3"/>
    <property type="match status" value="1"/>
</dbReference>
<evidence type="ECO:0000256" key="5">
    <source>
        <dbReference type="ARBA" id="ARBA00009759"/>
    </source>
</evidence>
<evidence type="ECO:0000256" key="15">
    <source>
        <dbReference type="ARBA" id="ARBA00074068"/>
    </source>
</evidence>
<dbReference type="PROSITE" id="PS00630">
    <property type="entry name" value="IMP_2"/>
    <property type="match status" value="1"/>
</dbReference>
<dbReference type="CDD" id="cd01640">
    <property type="entry name" value="IPPase"/>
    <property type="match status" value="1"/>
</dbReference>
<sequence>MNLPFIRINSFGMLVLCVLIIFLVYMYASNFSNERSEAALISLKHLLAVSVSAAEMGGLKVREVRQSTNLKQTSKGKTKEGANDPLTYGDLLSHRTMLYSLKKSFPNLKIVSEEHDNKIEPHEIGPPISTWSPVDNFDTDVLIPTKDILVWIDPLDATQEYTENLLDYVTTMVCVAVKGKPIIGVIHQPFRNKTVWGWAGKGSSKSKLILTDHKPFTIIVSRSHAGKVKEVARAAFGPDTEVISAGGSGYKTLQVADGKAYAYIHVTLIKKWDICAGNALLNAIGGKMTALDGSEIDYGDPEVVKNEKGLIATLNEHEKFVNKLSSLSS</sequence>
<evidence type="ECO:0000256" key="16">
    <source>
        <dbReference type="PIRSR" id="PIRSR600760-2"/>
    </source>
</evidence>
<dbReference type="EMBL" id="KK122233">
    <property type="protein sequence ID" value="KFM82289.1"/>
    <property type="molecule type" value="Genomic_DNA"/>
</dbReference>
<feature type="binding site" evidence="16">
    <location>
        <position position="156"/>
    </location>
    <ligand>
        <name>Mg(2+)</name>
        <dbReference type="ChEBI" id="CHEBI:18420"/>
        <label>1</label>
        <note>catalytic</note>
    </ligand>
</feature>
<dbReference type="GO" id="GO:0016020">
    <property type="term" value="C:membrane"/>
    <property type="evidence" value="ECO:0007669"/>
    <property type="project" value="UniProtKB-SubCell"/>
</dbReference>
<dbReference type="PANTHER" id="PTHR43028">
    <property type="entry name" value="3'(2'),5'-BISPHOSPHATE NUCLEOTIDASE 1"/>
    <property type="match status" value="1"/>
</dbReference>
<evidence type="ECO:0000256" key="4">
    <source>
        <dbReference type="ARBA" id="ARBA00005152"/>
    </source>
</evidence>
<dbReference type="Pfam" id="PF00459">
    <property type="entry name" value="Inositol_P"/>
    <property type="match status" value="1"/>
</dbReference>
<evidence type="ECO:0000256" key="12">
    <source>
        <dbReference type="ARBA" id="ARBA00023136"/>
    </source>
</evidence>
<accession>A0A087UY50</accession>
<evidence type="ECO:0000256" key="13">
    <source>
        <dbReference type="ARBA" id="ARBA00042119"/>
    </source>
</evidence>
<dbReference type="FunFam" id="3.40.190.80:FF:000007">
    <property type="entry name" value="Blast:Putative inositol monophosphatase 3"/>
    <property type="match status" value="1"/>
</dbReference>
<comment type="cofactor">
    <cofactor evidence="2 16">
        <name>Mg(2+)</name>
        <dbReference type="ChEBI" id="CHEBI:18420"/>
    </cofactor>
</comment>
<evidence type="ECO:0000256" key="2">
    <source>
        <dbReference type="ARBA" id="ARBA00001946"/>
    </source>
</evidence>
<dbReference type="InterPro" id="IPR020550">
    <property type="entry name" value="Inositol_monophosphatase_CS"/>
</dbReference>
<dbReference type="Proteomes" id="UP000054359">
    <property type="component" value="Unassembled WGS sequence"/>
</dbReference>
<comment type="subcellular location">
    <subcellularLocation>
        <location evidence="3">Membrane</location>
        <topology evidence="3">Single-pass membrane protein</topology>
    </subcellularLocation>
</comment>
<keyword evidence="19" id="KW-1185">Reference proteome</keyword>
<dbReference type="InterPro" id="IPR050725">
    <property type="entry name" value="CysQ/Inositol_MonoPase"/>
</dbReference>
<dbReference type="FunFam" id="3.30.540.10:FF:000012">
    <property type="entry name" value="Blast:Putative inositol monophosphatase 3"/>
    <property type="match status" value="1"/>
</dbReference>
<keyword evidence="10 16" id="KW-0460">Magnesium</keyword>